<feature type="region of interest" description="Disordered" evidence="1">
    <location>
        <begin position="39"/>
        <end position="59"/>
    </location>
</feature>
<reference evidence="2 3" key="1">
    <citation type="journal article" date="2021" name="Nat. Plants">
        <title>The Taxus genome provides insights into paclitaxel biosynthesis.</title>
        <authorList>
            <person name="Xiong X."/>
            <person name="Gou J."/>
            <person name="Liao Q."/>
            <person name="Li Y."/>
            <person name="Zhou Q."/>
            <person name="Bi G."/>
            <person name="Li C."/>
            <person name="Du R."/>
            <person name="Wang X."/>
            <person name="Sun T."/>
            <person name="Guo L."/>
            <person name="Liang H."/>
            <person name="Lu P."/>
            <person name="Wu Y."/>
            <person name="Zhang Z."/>
            <person name="Ro D.K."/>
            <person name="Shang Y."/>
            <person name="Huang S."/>
            <person name="Yan J."/>
        </authorList>
    </citation>
    <scope>NUCLEOTIDE SEQUENCE [LARGE SCALE GENOMIC DNA]</scope>
    <source>
        <strain evidence="2">Ta-2019</strain>
    </source>
</reference>
<protein>
    <submittedName>
        <fullName evidence="2">Uncharacterized protein</fullName>
    </submittedName>
</protein>
<sequence length="59" mass="6608">MRVEIEDLRLTRSSEDFWKMRTGPPPCAGWRLRDRRPILGGSHGTAAQVGSGLVTEDQN</sequence>
<comment type="caution">
    <text evidence="2">The sequence shown here is derived from an EMBL/GenBank/DDBJ whole genome shotgun (WGS) entry which is preliminary data.</text>
</comment>
<accession>A0AA38C5G1</accession>
<evidence type="ECO:0000256" key="1">
    <source>
        <dbReference type="SAM" id="MobiDB-lite"/>
    </source>
</evidence>
<dbReference type="EMBL" id="JAHRHJ020003813">
    <property type="protein sequence ID" value="KAH9290629.1"/>
    <property type="molecule type" value="Genomic_DNA"/>
</dbReference>
<dbReference type="Proteomes" id="UP000824469">
    <property type="component" value="Unassembled WGS sequence"/>
</dbReference>
<name>A0AA38C5G1_TAXCH</name>
<evidence type="ECO:0000313" key="2">
    <source>
        <dbReference type="EMBL" id="KAH9290629.1"/>
    </source>
</evidence>
<gene>
    <name evidence="2" type="ORF">KI387_034746</name>
</gene>
<proteinExistence type="predicted"/>
<keyword evidence="3" id="KW-1185">Reference proteome</keyword>
<organism evidence="2 3">
    <name type="scientific">Taxus chinensis</name>
    <name type="common">Chinese yew</name>
    <name type="synonym">Taxus wallichiana var. chinensis</name>
    <dbReference type="NCBI Taxonomy" id="29808"/>
    <lineage>
        <taxon>Eukaryota</taxon>
        <taxon>Viridiplantae</taxon>
        <taxon>Streptophyta</taxon>
        <taxon>Embryophyta</taxon>
        <taxon>Tracheophyta</taxon>
        <taxon>Spermatophyta</taxon>
        <taxon>Pinopsida</taxon>
        <taxon>Pinidae</taxon>
        <taxon>Conifers II</taxon>
        <taxon>Cupressales</taxon>
        <taxon>Taxaceae</taxon>
        <taxon>Taxus</taxon>
    </lineage>
</organism>
<dbReference type="AlphaFoldDB" id="A0AA38C5G1"/>
<feature type="non-terminal residue" evidence="2">
    <location>
        <position position="59"/>
    </location>
</feature>
<evidence type="ECO:0000313" key="3">
    <source>
        <dbReference type="Proteomes" id="UP000824469"/>
    </source>
</evidence>